<evidence type="ECO:0000313" key="2">
    <source>
        <dbReference type="EMBL" id="ABE62672.1"/>
    </source>
</evidence>
<evidence type="ECO:0000313" key="3">
    <source>
        <dbReference type="Proteomes" id="UP000001953"/>
    </source>
</evidence>
<dbReference type="Gene3D" id="3.40.50.300">
    <property type="entry name" value="P-loop containing nucleotide triphosphate hydrolases"/>
    <property type="match status" value="1"/>
</dbReference>
<dbReference type="eggNOG" id="COG2842">
    <property type="taxonomic scope" value="Bacteria"/>
</dbReference>
<proteinExistence type="predicted"/>
<feature type="domain" description="ORC1/DEAH AAA+ ATPase" evidence="1">
    <location>
        <begin position="49"/>
        <end position="189"/>
    </location>
</feature>
<dbReference type="KEGG" id="nha:Nham_1858"/>
<keyword evidence="3" id="KW-1185">Reference proteome</keyword>
<reference evidence="2 3" key="1">
    <citation type="submission" date="2006-03" db="EMBL/GenBank/DDBJ databases">
        <title>Complete sequence of chromosome of Nitrobacter hamburgensis X14.</title>
        <authorList>
            <consortium name="US DOE Joint Genome Institute"/>
            <person name="Copeland A."/>
            <person name="Lucas S."/>
            <person name="Lapidus A."/>
            <person name="Barry K."/>
            <person name="Detter J.C."/>
            <person name="Glavina del Rio T."/>
            <person name="Hammon N."/>
            <person name="Israni S."/>
            <person name="Dalin E."/>
            <person name="Tice H."/>
            <person name="Pitluck S."/>
            <person name="Chain P."/>
            <person name="Malfatti S."/>
            <person name="Shin M."/>
            <person name="Vergez L."/>
            <person name="Schmutz J."/>
            <person name="Larimer F."/>
            <person name="Land M."/>
            <person name="Hauser L."/>
            <person name="Kyrpides N."/>
            <person name="Ivanova N."/>
            <person name="Ward B."/>
            <person name="Arp D."/>
            <person name="Klotz M."/>
            <person name="Stein L."/>
            <person name="O'Mullan G."/>
            <person name="Starkenburg S."/>
            <person name="Sayavedra L."/>
            <person name="Poret-Peterson A.T."/>
            <person name="Gentry M.E."/>
            <person name="Bruce D."/>
            <person name="Richardson P."/>
        </authorList>
    </citation>
    <scope>NUCLEOTIDE SEQUENCE [LARGE SCALE GENOMIC DNA]</scope>
    <source>
        <strain evidence="3">DSM 10229 / NCIMB 13809 / X14</strain>
    </source>
</reference>
<dbReference type="GO" id="GO:0016887">
    <property type="term" value="F:ATP hydrolysis activity"/>
    <property type="evidence" value="ECO:0007669"/>
    <property type="project" value="InterPro"/>
</dbReference>
<dbReference type="InterPro" id="IPR027417">
    <property type="entry name" value="P-loop_NTPase"/>
</dbReference>
<dbReference type="Proteomes" id="UP000001953">
    <property type="component" value="Chromosome"/>
</dbReference>
<dbReference type="HOGENOM" id="CLU_838955_0_0_5"/>
<dbReference type="SUPFAM" id="SSF52540">
    <property type="entry name" value="P-loop containing nucleoside triphosphate hydrolases"/>
    <property type="match status" value="1"/>
</dbReference>
<accession>Q1QM75</accession>
<sequence length="331" mass="37430">MSDLENILTSPLVQGKLDAIRGIFVKHTKVEEARQMLLLSVAFARRLRENSSTYLIGWSRCGKSETIKRLLQEQTGQPISKKRIQLLHGNGKRFLYVDLMGGSTPRILARQINFNIFNDRKSLRLGEEEGTGALIENLNDLKVDGIILDEAQNLAEDGVKKLARFILSIENECSAPLFVVGPPSLVKMMTKVDAMSQRSGGIKMLPPFGFADDEQREIHAAFVAAFSDELPFESNWFRDNEYDHHMLRATFYAQRGRPGRHSLLVEAAVPHAFIRTGGAEPKELMKEDIAAGFDRVFINQEIMHGRNPFRSEDYLRLPQFPLSVEQEKSSD</sequence>
<protein>
    <recommendedName>
        <fullName evidence="1">ORC1/DEAH AAA+ ATPase domain-containing protein</fullName>
    </recommendedName>
</protein>
<dbReference type="InterPro" id="IPR049945">
    <property type="entry name" value="AAA_22"/>
</dbReference>
<evidence type="ECO:0000259" key="1">
    <source>
        <dbReference type="Pfam" id="PF13401"/>
    </source>
</evidence>
<organism evidence="2 3">
    <name type="scientific">Nitrobacter hamburgensis (strain DSM 10229 / NCIMB 13809 / X14)</name>
    <dbReference type="NCBI Taxonomy" id="323097"/>
    <lineage>
        <taxon>Bacteria</taxon>
        <taxon>Pseudomonadati</taxon>
        <taxon>Pseudomonadota</taxon>
        <taxon>Alphaproteobacteria</taxon>
        <taxon>Hyphomicrobiales</taxon>
        <taxon>Nitrobacteraceae</taxon>
        <taxon>Nitrobacter</taxon>
    </lineage>
</organism>
<name>Q1QM75_NITHX</name>
<dbReference type="STRING" id="323097.Nham_1858"/>
<dbReference type="AlphaFoldDB" id="Q1QM75"/>
<dbReference type="Pfam" id="PF13401">
    <property type="entry name" value="AAA_22"/>
    <property type="match status" value="1"/>
</dbReference>
<dbReference type="EMBL" id="CP000319">
    <property type="protein sequence ID" value="ABE62672.1"/>
    <property type="molecule type" value="Genomic_DNA"/>
</dbReference>
<gene>
    <name evidence="2" type="ordered locus">Nham_1858</name>
</gene>